<organism evidence="1 3">
    <name type="scientific">Staphylococcus petrasii</name>
    <dbReference type="NCBI Taxonomy" id="1276936"/>
    <lineage>
        <taxon>Bacteria</taxon>
        <taxon>Bacillati</taxon>
        <taxon>Bacillota</taxon>
        <taxon>Bacilli</taxon>
        <taxon>Bacillales</taxon>
        <taxon>Staphylococcaceae</taxon>
        <taxon>Staphylococcus</taxon>
    </lineage>
</organism>
<protein>
    <submittedName>
        <fullName evidence="1">Uncharacterized protein</fullName>
    </submittedName>
</protein>
<dbReference type="Proteomes" id="UP000297598">
    <property type="component" value="Unassembled WGS sequence"/>
</dbReference>
<evidence type="ECO:0000313" key="4">
    <source>
        <dbReference type="Proteomes" id="UP000297598"/>
    </source>
</evidence>
<gene>
    <name evidence="2" type="ORF">BJR09_04695</name>
    <name evidence="1" type="ORF">NCTC13830_00506</name>
</gene>
<proteinExistence type="predicted"/>
<dbReference type="EMBL" id="SRLS01000005">
    <property type="protein sequence ID" value="TGE18233.1"/>
    <property type="molecule type" value="Genomic_DNA"/>
</dbReference>
<name>A0A380FWU8_9STAP</name>
<dbReference type="Proteomes" id="UP000254047">
    <property type="component" value="Unassembled WGS sequence"/>
</dbReference>
<sequence length="344" mass="40475">MLINKQELYESVWRNHLRTFAYINELDYEALQTTLHKHGIPLPNRDQLEQHILSPSKKLFSLDDPSLLISLKEEPPLNHTLDDLYFLNLYPQDIHDQIITSYYYLQSINLKSKTLQKRNFPITDDQIKPLLANLNFSASLSSKYLLLFKILCTDLQKAKFEIKIKNDILYCELEDYKIELSLSTLISNHNNENILEVHLSAYCKYAPTIEIGKSLNDQSSKQSFLLELFLTILKFPESLILEEYRLTKHNLLLSQNLKSCINLYPKQPLFNFDTFKQLIISYKKDNVQQSFLEWLQTTNSINLVPRDTAFQLYNQLFHKNYKPTEFITKRQYHELIEILVGGSS</sequence>
<dbReference type="EMBL" id="UHDO01000001">
    <property type="protein sequence ID" value="SUM42982.1"/>
    <property type="molecule type" value="Genomic_DNA"/>
</dbReference>
<evidence type="ECO:0000313" key="2">
    <source>
        <dbReference type="EMBL" id="TGE18233.1"/>
    </source>
</evidence>
<reference evidence="2 4" key="2">
    <citation type="submission" date="2019-04" db="EMBL/GenBank/DDBJ databases">
        <title>Genomic characterization of Staphylococcus petrasii strains.</title>
        <authorList>
            <person name="Vrbovska V."/>
            <person name="Kovarovic V."/>
            <person name="Maslanova I."/>
            <person name="Indrakova A."/>
            <person name="Petras P."/>
            <person name="Sedo O."/>
            <person name="Svec P."/>
            <person name="Fisarova L."/>
            <person name="Sedlacek I."/>
            <person name="Doskar J."/>
            <person name="Pantucek R."/>
        </authorList>
    </citation>
    <scope>NUCLEOTIDE SEQUENCE [LARGE SCALE GENOMIC DNA]</scope>
    <source>
        <strain evidence="2 4">P5404</strain>
    </source>
</reference>
<keyword evidence="4" id="KW-1185">Reference proteome</keyword>
<reference evidence="1 3" key="1">
    <citation type="submission" date="2018-06" db="EMBL/GenBank/DDBJ databases">
        <authorList>
            <consortium name="Pathogen Informatics"/>
            <person name="Doyle S."/>
        </authorList>
    </citation>
    <scope>NUCLEOTIDE SEQUENCE [LARGE SCALE GENOMIC DNA]</scope>
    <source>
        <strain evidence="1 3">NCTC13830</strain>
    </source>
</reference>
<dbReference type="OrthoDB" id="2396834at2"/>
<dbReference type="RefSeq" id="WP_103297934.1">
    <property type="nucleotide sequence ID" value="NZ_PPQT01000042.1"/>
</dbReference>
<dbReference type="AlphaFoldDB" id="A0A380FWU8"/>
<evidence type="ECO:0000313" key="1">
    <source>
        <dbReference type="EMBL" id="SUM42982.1"/>
    </source>
</evidence>
<evidence type="ECO:0000313" key="3">
    <source>
        <dbReference type="Proteomes" id="UP000254047"/>
    </source>
</evidence>
<accession>A0A380FWU8</accession>